<dbReference type="AlphaFoldDB" id="A0A1L3GMN1"/>
<dbReference type="STRING" id="1842532.A7E78_04445"/>
<dbReference type="SUPFAM" id="SSF52833">
    <property type="entry name" value="Thioredoxin-like"/>
    <property type="match status" value="1"/>
</dbReference>
<dbReference type="InterPro" id="IPR036249">
    <property type="entry name" value="Thioredoxin-like_sf"/>
</dbReference>
<dbReference type="KEGG" id="pef:A7E78_04445"/>
<name>A0A1L3GMN1_9BACT</name>
<keyword evidence="1" id="KW-0812">Transmembrane</keyword>
<protein>
    <recommendedName>
        <fullName evidence="4">Vitamin K epoxide reductase domain-containing protein</fullName>
    </recommendedName>
</protein>
<feature type="transmembrane region" description="Helical" evidence="1">
    <location>
        <begin position="109"/>
        <end position="125"/>
    </location>
</feature>
<organism evidence="2 3">
    <name type="scientific">Syntrophotalea acetylenivorans</name>
    <dbReference type="NCBI Taxonomy" id="1842532"/>
    <lineage>
        <taxon>Bacteria</taxon>
        <taxon>Pseudomonadati</taxon>
        <taxon>Thermodesulfobacteriota</taxon>
        <taxon>Desulfuromonadia</taxon>
        <taxon>Desulfuromonadales</taxon>
        <taxon>Syntrophotaleaceae</taxon>
        <taxon>Syntrophotalea</taxon>
    </lineage>
</organism>
<evidence type="ECO:0000256" key="1">
    <source>
        <dbReference type="SAM" id="Phobius"/>
    </source>
</evidence>
<proteinExistence type="predicted"/>
<dbReference type="EMBL" id="CP015519">
    <property type="protein sequence ID" value="APG27150.1"/>
    <property type="molecule type" value="Genomic_DNA"/>
</dbReference>
<dbReference type="RefSeq" id="WP_072283112.1">
    <property type="nucleotide sequence ID" value="NZ_CP015519.1"/>
</dbReference>
<evidence type="ECO:0008006" key="4">
    <source>
        <dbReference type="Google" id="ProtNLM"/>
    </source>
</evidence>
<keyword evidence="3" id="KW-1185">Reference proteome</keyword>
<dbReference type="OrthoDB" id="5455096at2"/>
<accession>A0A1L3GMN1</accession>
<evidence type="ECO:0000313" key="2">
    <source>
        <dbReference type="EMBL" id="APG27150.1"/>
    </source>
</evidence>
<dbReference type="Proteomes" id="UP000182517">
    <property type="component" value="Chromosome"/>
</dbReference>
<feature type="transmembrane region" description="Helical" evidence="1">
    <location>
        <begin position="47"/>
        <end position="71"/>
    </location>
</feature>
<reference evidence="2 3" key="1">
    <citation type="journal article" date="2017" name="Genome Announc.">
        <title>Complete Genome Sequences of Two Acetylene-Fermenting Pelobacter acetylenicus Strains.</title>
        <authorList>
            <person name="Sutton J.M."/>
            <person name="Baesman S.M."/>
            <person name="Fierst J.L."/>
            <person name="Poret-Peterson A.T."/>
            <person name="Oremland R.S."/>
            <person name="Dunlap D.S."/>
            <person name="Akob D.M."/>
        </authorList>
    </citation>
    <scope>NUCLEOTIDE SEQUENCE [LARGE SCALE GENOMIC DNA]</scope>
    <source>
        <strain evidence="2 3">SFB93</strain>
    </source>
</reference>
<keyword evidence="1" id="KW-1133">Transmembrane helix</keyword>
<feature type="transmembrane region" description="Helical" evidence="1">
    <location>
        <begin position="78"/>
        <end position="97"/>
    </location>
</feature>
<evidence type="ECO:0000313" key="3">
    <source>
        <dbReference type="Proteomes" id="UP000182517"/>
    </source>
</evidence>
<sequence>MHIDKLSKAKVALLVCSLLGGFYCLLNAAGAELFCGTRGCEIYAGYGLFGLSFYIYGFAGFLGIFLLTLWYPRRGAHLLLSVAVGLALLFDTLFLIYQSLLWPCSNCHVVALLIGLTAFFAVFGLDLPGRKVLIGTGLLWSVFFLFVGLAVVKEVAFSPWPIYGSAEASVKVYFSPTCPACEEAARKILNDPQAATETAFYPIAKNSTDEARLARLLRNPGPMINVADMLGLFEQEPDHPAKLSVREKFLLFCNKMALARSDATRVPLIVSPSIIEIDSLDVGLSLPIENLWGRPVGTTPDAGCSAFTDDEDCEE</sequence>
<gene>
    <name evidence="2" type="ORF">A7E78_04445</name>
</gene>
<keyword evidence="1" id="KW-0472">Membrane</keyword>
<feature type="transmembrane region" description="Helical" evidence="1">
    <location>
        <begin position="132"/>
        <end position="152"/>
    </location>
</feature>